<reference evidence="3" key="2">
    <citation type="submission" date="2021-04" db="EMBL/GenBank/DDBJ databases">
        <authorList>
            <person name="Gilroy R."/>
        </authorList>
    </citation>
    <scope>NUCLEOTIDE SEQUENCE</scope>
    <source>
        <strain evidence="3">ChiHejej3B27-3195</strain>
    </source>
</reference>
<name>A0A9D1S295_9MICC</name>
<dbReference type="Gene3D" id="1.10.10.10">
    <property type="entry name" value="Winged helix-like DNA-binding domain superfamily/Winged helix DNA-binding domain"/>
    <property type="match status" value="1"/>
</dbReference>
<dbReference type="GO" id="GO:0006950">
    <property type="term" value="P:response to stress"/>
    <property type="evidence" value="ECO:0007669"/>
    <property type="project" value="TreeGrafter"/>
</dbReference>
<dbReference type="InterPro" id="IPR039422">
    <property type="entry name" value="MarR/SlyA-like"/>
</dbReference>
<comment type="caution">
    <text evidence="3">The sequence shown here is derived from an EMBL/GenBank/DDBJ whole genome shotgun (WGS) entry which is preliminary data.</text>
</comment>
<dbReference type="SMART" id="SM00347">
    <property type="entry name" value="HTH_MARR"/>
    <property type="match status" value="1"/>
</dbReference>
<dbReference type="Proteomes" id="UP000824151">
    <property type="component" value="Unassembled WGS sequence"/>
</dbReference>
<dbReference type="InterPro" id="IPR036390">
    <property type="entry name" value="WH_DNA-bd_sf"/>
</dbReference>
<protein>
    <submittedName>
        <fullName evidence="3">MarR family winged helix-turn-helix transcriptional regulator</fullName>
    </submittedName>
</protein>
<evidence type="ECO:0000313" key="4">
    <source>
        <dbReference type="Proteomes" id="UP000824151"/>
    </source>
</evidence>
<evidence type="ECO:0000256" key="1">
    <source>
        <dbReference type="SAM" id="MobiDB-lite"/>
    </source>
</evidence>
<accession>A0A9D1S295</accession>
<dbReference type="InterPro" id="IPR036388">
    <property type="entry name" value="WH-like_DNA-bd_sf"/>
</dbReference>
<feature type="domain" description="HTH marR-type" evidence="2">
    <location>
        <begin position="31"/>
        <end position="134"/>
    </location>
</feature>
<evidence type="ECO:0000313" key="3">
    <source>
        <dbReference type="EMBL" id="HIW99435.1"/>
    </source>
</evidence>
<proteinExistence type="predicted"/>
<dbReference type="SUPFAM" id="SSF46785">
    <property type="entry name" value="Winged helix' DNA-binding domain"/>
    <property type="match status" value="1"/>
</dbReference>
<dbReference type="AlphaFoldDB" id="A0A9D1S295"/>
<gene>
    <name evidence="3" type="ORF">H9871_04760</name>
</gene>
<dbReference type="InterPro" id="IPR000835">
    <property type="entry name" value="HTH_MarR-typ"/>
</dbReference>
<evidence type="ECO:0000259" key="2">
    <source>
        <dbReference type="SMART" id="SM00347"/>
    </source>
</evidence>
<sequence length="176" mass="18898">MDVPLNPEELAGRLAHVYAALGPVYRKVARIVEGDEPVNRMSVGVRAVMEHLNREGERTVPQIAGSQEISRQFVQRMANDAHDAGFVEFVDNPAHRRSRLLRLTAGGRAAIREVVAREHQLMGRVGGDLTSRELDATLRVLHHMKAALDDLGRASEARGTSAPPGTSGAPGDGGAG</sequence>
<organism evidence="3 4">
    <name type="scientific">Candidatus Nesterenkonia stercoripullorum</name>
    <dbReference type="NCBI Taxonomy" id="2838701"/>
    <lineage>
        <taxon>Bacteria</taxon>
        <taxon>Bacillati</taxon>
        <taxon>Actinomycetota</taxon>
        <taxon>Actinomycetes</taxon>
        <taxon>Micrococcales</taxon>
        <taxon>Micrococcaceae</taxon>
        <taxon>Nesterenkonia</taxon>
    </lineage>
</organism>
<reference evidence="3" key="1">
    <citation type="journal article" date="2021" name="PeerJ">
        <title>Extensive microbial diversity within the chicken gut microbiome revealed by metagenomics and culture.</title>
        <authorList>
            <person name="Gilroy R."/>
            <person name="Ravi A."/>
            <person name="Getino M."/>
            <person name="Pursley I."/>
            <person name="Horton D.L."/>
            <person name="Alikhan N.F."/>
            <person name="Baker D."/>
            <person name="Gharbi K."/>
            <person name="Hall N."/>
            <person name="Watson M."/>
            <person name="Adriaenssens E.M."/>
            <person name="Foster-Nyarko E."/>
            <person name="Jarju S."/>
            <person name="Secka A."/>
            <person name="Antonio M."/>
            <person name="Oren A."/>
            <person name="Chaudhuri R.R."/>
            <person name="La Ragione R."/>
            <person name="Hildebrand F."/>
            <person name="Pallen M.J."/>
        </authorList>
    </citation>
    <scope>NUCLEOTIDE SEQUENCE</scope>
    <source>
        <strain evidence="3">ChiHejej3B27-3195</strain>
    </source>
</reference>
<dbReference type="EMBL" id="DXGD01000171">
    <property type="protein sequence ID" value="HIW99435.1"/>
    <property type="molecule type" value="Genomic_DNA"/>
</dbReference>
<dbReference type="PANTHER" id="PTHR33164:SF99">
    <property type="entry name" value="MARR FAMILY REGULATORY PROTEIN"/>
    <property type="match status" value="1"/>
</dbReference>
<feature type="region of interest" description="Disordered" evidence="1">
    <location>
        <begin position="153"/>
        <end position="176"/>
    </location>
</feature>
<dbReference type="Pfam" id="PF12802">
    <property type="entry name" value="MarR_2"/>
    <property type="match status" value="1"/>
</dbReference>
<dbReference type="GO" id="GO:0003700">
    <property type="term" value="F:DNA-binding transcription factor activity"/>
    <property type="evidence" value="ECO:0007669"/>
    <property type="project" value="InterPro"/>
</dbReference>
<dbReference type="PANTHER" id="PTHR33164">
    <property type="entry name" value="TRANSCRIPTIONAL REGULATOR, MARR FAMILY"/>
    <property type="match status" value="1"/>
</dbReference>